<name>A0A915HR25_ROMCU</name>
<accession>A0A915HR25</accession>
<dbReference type="Proteomes" id="UP000887565">
    <property type="component" value="Unplaced"/>
</dbReference>
<evidence type="ECO:0000256" key="1">
    <source>
        <dbReference type="SAM" id="MobiDB-lite"/>
    </source>
</evidence>
<dbReference type="WBParaSite" id="nRc.2.0.1.t04184-RA">
    <property type="protein sequence ID" value="nRc.2.0.1.t04184-RA"/>
    <property type="gene ID" value="nRc.2.0.1.g04184"/>
</dbReference>
<protein>
    <submittedName>
        <fullName evidence="3">Uncharacterized protein</fullName>
    </submittedName>
</protein>
<feature type="compositionally biased region" description="Polar residues" evidence="1">
    <location>
        <begin position="41"/>
        <end position="50"/>
    </location>
</feature>
<dbReference type="AlphaFoldDB" id="A0A915HR25"/>
<organism evidence="2 3">
    <name type="scientific">Romanomermis culicivorax</name>
    <name type="common">Nematode worm</name>
    <dbReference type="NCBI Taxonomy" id="13658"/>
    <lineage>
        <taxon>Eukaryota</taxon>
        <taxon>Metazoa</taxon>
        <taxon>Ecdysozoa</taxon>
        <taxon>Nematoda</taxon>
        <taxon>Enoplea</taxon>
        <taxon>Dorylaimia</taxon>
        <taxon>Mermithida</taxon>
        <taxon>Mermithoidea</taxon>
        <taxon>Mermithidae</taxon>
        <taxon>Romanomermis</taxon>
    </lineage>
</organism>
<evidence type="ECO:0000313" key="2">
    <source>
        <dbReference type="Proteomes" id="UP000887565"/>
    </source>
</evidence>
<evidence type="ECO:0000313" key="3">
    <source>
        <dbReference type="WBParaSite" id="nRc.2.0.1.t04184-RA"/>
    </source>
</evidence>
<reference evidence="3" key="1">
    <citation type="submission" date="2022-11" db="UniProtKB">
        <authorList>
            <consortium name="WormBaseParasite"/>
        </authorList>
    </citation>
    <scope>IDENTIFICATION</scope>
</reference>
<keyword evidence="2" id="KW-1185">Reference proteome</keyword>
<sequence>MAYPSIKLTASSPYAAADFAGRTPTKWALTTKRPVDKNSEPESSAGNTYKSEARITWQLPPVCGFDRINATFGSETGLSDKIVAQFVQTFDRNIIMISIIDELLTYFNKQFFTVANLMEWINLKKTPLTSTEVSSTSMIVHR</sequence>
<feature type="region of interest" description="Disordered" evidence="1">
    <location>
        <begin position="31"/>
        <end position="50"/>
    </location>
</feature>
<proteinExistence type="predicted"/>